<evidence type="ECO:0000313" key="2">
    <source>
        <dbReference type="Proteomes" id="UP000008022"/>
    </source>
</evidence>
<proteinExistence type="predicted"/>
<keyword evidence="2" id="KW-1185">Reference proteome</keyword>
<dbReference type="EnsemblPlants" id="ORUFI05G09530.1">
    <property type="protein sequence ID" value="ORUFI05G09530.1"/>
    <property type="gene ID" value="ORUFI05G09530"/>
</dbReference>
<dbReference type="OMA" id="FICHGSG"/>
<evidence type="ECO:0000313" key="1">
    <source>
        <dbReference type="EnsemblPlants" id="ORUFI05G09530.1"/>
    </source>
</evidence>
<name>A0A0E0PJJ8_ORYRU</name>
<reference evidence="1" key="2">
    <citation type="submission" date="2015-06" db="UniProtKB">
        <authorList>
            <consortium name="EnsemblPlants"/>
        </authorList>
    </citation>
    <scope>IDENTIFICATION</scope>
</reference>
<dbReference type="HOGENOM" id="CLU_106045_0_0_1"/>
<organism evidence="1 2">
    <name type="scientific">Oryza rufipogon</name>
    <name type="common">Brownbeard rice</name>
    <name type="synonym">Asian wild rice</name>
    <dbReference type="NCBI Taxonomy" id="4529"/>
    <lineage>
        <taxon>Eukaryota</taxon>
        <taxon>Viridiplantae</taxon>
        <taxon>Streptophyta</taxon>
        <taxon>Embryophyta</taxon>
        <taxon>Tracheophyta</taxon>
        <taxon>Spermatophyta</taxon>
        <taxon>Magnoliopsida</taxon>
        <taxon>Liliopsida</taxon>
        <taxon>Poales</taxon>
        <taxon>Poaceae</taxon>
        <taxon>BOP clade</taxon>
        <taxon>Oryzoideae</taxon>
        <taxon>Oryzeae</taxon>
        <taxon>Oryzinae</taxon>
        <taxon>Oryza</taxon>
    </lineage>
</organism>
<dbReference type="eggNOG" id="ENOG502R5RC">
    <property type="taxonomic scope" value="Eukaryota"/>
</dbReference>
<protein>
    <submittedName>
        <fullName evidence="1">Uncharacterized protein</fullName>
    </submittedName>
</protein>
<dbReference type="Gramene" id="ORUFI05G09530.1">
    <property type="protein sequence ID" value="ORUFI05G09530.1"/>
    <property type="gene ID" value="ORUFI05G09530"/>
</dbReference>
<sequence length="228" mass="24132">MAREVYSNKKGRRKKIGILWEGALSRSKETHTAEPTNTTDDVYKKRHTLFLGSSKKTSSSRSLNGSVETMYHVRSSHHSYPTNSTASMYMFICHGSGSGDGLQEEPPHVEGSTVTVLAEHGDDIAVRRPVAGIGAGEEASVAAPGEHGAPLGAFDVREAEQLAGERVADGLHVFWFWVTEVASASGAGGGDMLGEAAFPSSTGYEVGDDRGRDAGIHVDEVEAIAACA</sequence>
<accession>A0A0E0PJJ8</accession>
<dbReference type="AlphaFoldDB" id="A0A0E0PJJ8"/>
<dbReference type="Proteomes" id="UP000008022">
    <property type="component" value="Unassembled WGS sequence"/>
</dbReference>
<reference evidence="2" key="1">
    <citation type="submission" date="2013-06" db="EMBL/GenBank/DDBJ databases">
        <authorList>
            <person name="Zhao Q."/>
        </authorList>
    </citation>
    <scope>NUCLEOTIDE SEQUENCE</scope>
    <source>
        <strain evidence="2">cv. W1943</strain>
    </source>
</reference>